<dbReference type="SUPFAM" id="SSF142921">
    <property type="entry name" value="WGR domain-like"/>
    <property type="match status" value="1"/>
</dbReference>
<dbReference type="PANTHER" id="PTHR10459:SF60">
    <property type="entry name" value="POLY [ADP-RIBOSE] POLYMERASE 2"/>
    <property type="match status" value="1"/>
</dbReference>
<gene>
    <name evidence="12" type="ORF">OTI717_LOCUS25029</name>
</gene>
<dbReference type="PROSITE" id="PS51059">
    <property type="entry name" value="PARP_CATALYTIC"/>
    <property type="match status" value="1"/>
</dbReference>
<evidence type="ECO:0000256" key="7">
    <source>
        <dbReference type="ARBA" id="ARBA00033987"/>
    </source>
</evidence>
<protein>
    <recommendedName>
        <fullName evidence="8">Poly [ADP-ribose] polymerase</fullName>
        <shortName evidence="8">PARP</shortName>
        <ecNumber evidence="8">2.4.2.-</ecNumber>
    </recommendedName>
</protein>
<evidence type="ECO:0000259" key="11">
    <source>
        <dbReference type="PROSITE" id="PS51977"/>
    </source>
</evidence>
<evidence type="ECO:0000256" key="5">
    <source>
        <dbReference type="ARBA" id="ARBA00023027"/>
    </source>
</evidence>
<accession>A0A819J8J1</accession>
<keyword evidence="4" id="KW-0548">Nucleotidyltransferase</keyword>
<dbReference type="EC" id="2.4.2.-" evidence="8"/>
<dbReference type="InterPro" id="IPR050800">
    <property type="entry name" value="ARTD/PARP"/>
</dbReference>
<dbReference type="GO" id="GO:0005730">
    <property type="term" value="C:nucleolus"/>
    <property type="evidence" value="ECO:0007669"/>
    <property type="project" value="TreeGrafter"/>
</dbReference>
<dbReference type="GO" id="GO:1990404">
    <property type="term" value="F:NAD+-protein mono-ADP-ribosyltransferase activity"/>
    <property type="evidence" value="ECO:0007669"/>
    <property type="project" value="TreeGrafter"/>
</dbReference>
<reference evidence="12" key="1">
    <citation type="submission" date="2021-02" db="EMBL/GenBank/DDBJ databases">
        <authorList>
            <person name="Nowell W R."/>
        </authorList>
    </citation>
    <scope>NUCLEOTIDE SEQUENCE</scope>
</reference>
<keyword evidence="5 8" id="KW-0520">NAD</keyword>
<dbReference type="PROSITE" id="PS51977">
    <property type="entry name" value="WGR"/>
    <property type="match status" value="1"/>
</dbReference>
<dbReference type="GO" id="GO:0003950">
    <property type="term" value="F:NAD+ poly-ADP-ribosyltransferase activity"/>
    <property type="evidence" value="ECO:0007669"/>
    <property type="project" value="UniProtKB-UniRule"/>
</dbReference>
<dbReference type="Pfam" id="PF02877">
    <property type="entry name" value="PARP_reg"/>
    <property type="match status" value="1"/>
</dbReference>
<keyword evidence="2 8" id="KW-0328">Glycosyltransferase</keyword>
<dbReference type="InterPro" id="IPR004102">
    <property type="entry name" value="Poly(ADP-ribose)pol_reg_dom"/>
</dbReference>
<evidence type="ECO:0000313" key="12">
    <source>
        <dbReference type="EMBL" id="CAF3924984.1"/>
    </source>
</evidence>
<dbReference type="EMBL" id="CAJOAX010004870">
    <property type="protein sequence ID" value="CAF3924984.1"/>
    <property type="molecule type" value="Genomic_DNA"/>
</dbReference>
<dbReference type="Gene3D" id="3.90.228.10">
    <property type="match status" value="1"/>
</dbReference>
<evidence type="ECO:0000256" key="8">
    <source>
        <dbReference type="RuleBase" id="RU362114"/>
    </source>
</evidence>
<keyword evidence="6" id="KW-0539">Nucleus</keyword>
<evidence type="ECO:0000259" key="10">
    <source>
        <dbReference type="PROSITE" id="PS51060"/>
    </source>
</evidence>
<comment type="catalytic activity">
    <reaction evidence="7">
        <text>NAD(+) + (ADP-D-ribosyl)n-acceptor = nicotinamide + (ADP-D-ribosyl)n+1-acceptor + H(+).</text>
        <dbReference type="EC" id="2.4.2.30"/>
    </reaction>
</comment>
<feature type="domain" description="PARP alpha-helical" evidence="10">
    <location>
        <begin position="249"/>
        <end position="369"/>
    </location>
</feature>
<dbReference type="GO" id="GO:0070212">
    <property type="term" value="P:protein poly-ADP-ribosylation"/>
    <property type="evidence" value="ECO:0007669"/>
    <property type="project" value="TreeGrafter"/>
</dbReference>
<dbReference type="Pfam" id="PF00644">
    <property type="entry name" value="PARP"/>
    <property type="match status" value="1"/>
</dbReference>
<dbReference type="AlphaFoldDB" id="A0A819J8J1"/>
<dbReference type="SUPFAM" id="SSF56399">
    <property type="entry name" value="ADP-ribosylation"/>
    <property type="match status" value="1"/>
</dbReference>
<evidence type="ECO:0000256" key="3">
    <source>
        <dbReference type="ARBA" id="ARBA00022679"/>
    </source>
</evidence>
<dbReference type="SUPFAM" id="SSF47587">
    <property type="entry name" value="Domain of poly(ADP-ribose) polymerase"/>
    <property type="match status" value="1"/>
</dbReference>
<dbReference type="InterPro" id="IPR012317">
    <property type="entry name" value="Poly(ADP-ribose)pol_cat_dom"/>
</dbReference>
<dbReference type="PANTHER" id="PTHR10459">
    <property type="entry name" value="DNA LIGASE"/>
    <property type="match status" value="1"/>
</dbReference>
<evidence type="ECO:0000313" key="13">
    <source>
        <dbReference type="Proteomes" id="UP000663823"/>
    </source>
</evidence>
<evidence type="ECO:0000259" key="9">
    <source>
        <dbReference type="PROSITE" id="PS51059"/>
    </source>
</evidence>
<dbReference type="Proteomes" id="UP000663823">
    <property type="component" value="Unassembled WGS sequence"/>
</dbReference>
<organism evidence="12 13">
    <name type="scientific">Rotaria sordida</name>
    <dbReference type="NCBI Taxonomy" id="392033"/>
    <lineage>
        <taxon>Eukaryota</taxon>
        <taxon>Metazoa</taxon>
        <taxon>Spiralia</taxon>
        <taxon>Gnathifera</taxon>
        <taxon>Rotifera</taxon>
        <taxon>Eurotatoria</taxon>
        <taxon>Bdelloidea</taxon>
        <taxon>Philodinida</taxon>
        <taxon>Philodinidae</taxon>
        <taxon>Rotaria</taxon>
    </lineage>
</organism>
<sequence>ATSKIDTSNVVNESNVVLSDECLNVLSKGLKFIPTPLYINTVEVISNVEKSLSYVPLPFKRSAIAEISTFMLKWKKSQKSNMTKKELESLHELRRNNDIVIVPADKGGKIVVMNKCNYINKVEEKLNNVDLYEQVKDPTDTIKKKLSELTMRMFKNNKINAIQKLELMSIDNLAVGRIGIMYGGKKNEQFNDQSEAVKAFETLFLDKTGNNWSDRGTFKKLPSKFYPLEIDYGNHDIQKIFDNVNANKRFNLPKLVQDLICFIFDIESMEKALLSFEIDLTKIPLGRLSRNQLNKGYQAYSMLKETNDQKNEHSIDDNYKKLKCFLEPVDHNSEEFHRIEQYIANTSASHQRKYTLKLKELFKTTRESEREKFQKWQSTENRQLL</sequence>
<dbReference type="InterPro" id="IPR008893">
    <property type="entry name" value="WGR_domain"/>
</dbReference>
<comment type="caution">
    <text evidence="12">The sequence shown here is derived from an EMBL/GenBank/DDBJ whole genome shotgun (WGS) entry which is preliminary data.</text>
</comment>
<dbReference type="PROSITE" id="PS51060">
    <property type="entry name" value="PARP_ALPHA_HD"/>
    <property type="match status" value="1"/>
</dbReference>
<dbReference type="Gene3D" id="1.20.142.10">
    <property type="entry name" value="Poly(ADP-ribose) polymerase, regulatory domain"/>
    <property type="match status" value="1"/>
</dbReference>
<feature type="domain" description="PARP catalytic" evidence="9">
    <location>
        <begin position="313"/>
        <end position="385"/>
    </location>
</feature>
<evidence type="ECO:0000256" key="1">
    <source>
        <dbReference type="ARBA" id="ARBA00004123"/>
    </source>
</evidence>
<comment type="subcellular location">
    <subcellularLocation>
        <location evidence="1">Nucleus</location>
    </subcellularLocation>
</comment>
<dbReference type="GO" id="GO:0006302">
    <property type="term" value="P:double-strand break repair"/>
    <property type="evidence" value="ECO:0007669"/>
    <property type="project" value="TreeGrafter"/>
</dbReference>
<proteinExistence type="predicted"/>
<dbReference type="Pfam" id="PF05406">
    <property type="entry name" value="WGR"/>
    <property type="match status" value="1"/>
</dbReference>
<evidence type="ECO:0000256" key="2">
    <source>
        <dbReference type="ARBA" id="ARBA00022676"/>
    </source>
</evidence>
<feature type="non-terminal residue" evidence="12">
    <location>
        <position position="1"/>
    </location>
</feature>
<keyword evidence="3 8" id="KW-0808">Transferase</keyword>
<feature type="domain" description="WGR" evidence="11">
    <location>
        <begin position="131"/>
        <end position="225"/>
    </location>
</feature>
<dbReference type="InterPro" id="IPR036930">
    <property type="entry name" value="WGR_dom_sf"/>
</dbReference>
<evidence type="ECO:0000256" key="4">
    <source>
        <dbReference type="ARBA" id="ARBA00022695"/>
    </source>
</evidence>
<dbReference type="GO" id="GO:0016779">
    <property type="term" value="F:nucleotidyltransferase activity"/>
    <property type="evidence" value="ECO:0007669"/>
    <property type="project" value="UniProtKB-KW"/>
</dbReference>
<evidence type="ECO:0000256" key="6">
    <source>
        <dbReference type="ARBA" id="ARBA00023242"/>
    </source>
</evidence>
<dbReference type="InterPro" id="IPR036616">
    <property type="entry name" value="Poly(ADP-ribose)pol_reg_dom_sf"/>
</dbReference>
<name>A0A819J8J1_9BILA</name>